<proteinExistence type="predicted"/>
<evidence type="ECO:0000313" key="3">
    <source>
        <dbReference type="Proteomes" id="UP000003344"/>
    </source>
</evidence>
<evidence type="ECO:0000256" key="1">
    <source>
        <dbReference type="SAM" id="MobiDB-lite"/>
    </source>
</evidence>
<accession>D3A030</accession>
<protein>
    <submittedName>
        <fullName evidence="2">Uncharacterized protein</fullName>
    </submittedName>
</protein>
<feature type="region of interest" description="Disordered" evidence="1">
    <location>
        <begin position="1"/>
        <end position="35"/>
    </location>
</feature>
<name>D3A030_NEIM2</name>
<dbReference type="Proteomes" id="UP000003344">
    <property type="component" value="Unassembled WGS sequence"/>
</dbReference>
<gene>
    <name evidence="2" type="ORF">NEIMUCOT_06265</name>
</gene>
<evidence type="ECO:0000313" key="2">
    <source>
        <dbReference type="EMBL" id="EFC87300.1"/>
    </source>
</evidence>
<organism evidence="2 3">
    <name type="scientific">Neisseria mucosa (strain ATCC 25996 / DSM 4631 / NCTC 10774 / M26)</name>
    <dbReference type="NCBI Taxonomy" id="546266"/>
    <lineage>
        <taxon>Bacteria</taxon>
        <taxon>Pseudomonadati</taxon>
        <taxon>Pseudomonadota</taxon>
        <taxon>Betaproteobacteria</taxon>
        <taxon>Neisseriales</taxon>
        <taxon>Neisseriaceae</taxon>
        <taxon>Neisseria</taxon>
    </lineage>
</organism>
<dbReference type="STRING" id="546266.NEIMUCOT_06265"/>
<dbReference type="AlphaFoldDB" id="D3A030"/>
<comment type="caution">
    <text evidence="2">The sequence shown here is derived from an EMBL/GenBank/DDBJ whole genome shotgun (WGS) entry which is preliminary data.</text>
</comment>
<dbReference type="EMBL" id="ACDX02000023">
    <property type="protein sequence ID" value="EFC87300.1"/>
    <property type="molecule type" value="Genomic_DNA"/>
</dbReference>
<reference evidence="2 3" key="1">
    <citation type="submission" date="2009-10" db="EMBL/GenBank/DDBJ databases">
        <authorList>
            <person name="Weinstock G."/>
            <person name="Sodergren E."/>
            <person name="Clifton S."/>
            <person name="Fulton L."/>
            <person name="Fulton B."/>
            <person name="Courtney L."/>
            <person name="Fronick C."/>
            <person name="Harrison M."/>
            <person name="Strong C."/>
            <person name="Farmer C."/>
            <person name="Delahaunty K."/>
            <person name="Markovic C."/>
            <person name="Hall O."/>
            <person name="Minx P."/>
            <person name="Tomlinson C."/>
            <person name="Mitreva M."/>
            <person name="Nelson J."/>
            <person name="Hou S."/>
            <person name="Wollam A."/>
            <person name="Pepin K.H."/>
            <person name="Johnson M."/>
            <person name="Bhonagiri V."/>
            <person name="Nash W.E."/>
            <person name="Warren W."/>
            <person name="Chinwalla A."/>
            <person name="Mardis E.R."/>
            <person name="Wilson R.K."/>
        </authorList>
    </citation>
    <scope>NUCLEOTIDE SEQUENCE [LARGE SCALE GENOMIC DNA]</scope>
    <source>
        <strain evidence="3">ATCC 25996 / DSM 4631 / NCTC 10774 / M26</strain>
    </source>
</reference>
<sequence>MAISERGRLKPCPRPNFQTAFAKKKPKQPSFPLRRESRLSVFRNIQRLL</sequence>